<sequence length="333" mass="37107">MAVTLTKRQMGMAEFPHNPSYRRRSAAYPSQINNPLLAQVGQVTQAICQASTVFERWPLKVTFYAEDVYHIWTRCIRQQLETLRSGITVTLDTPPKDEASKALSGIRALNVGYSALKPQIEKTKNLFETSDWLHCVVCHGGLPSGGAGALVCNTEGCNAASHIECLSTAFLLAEGEADAMIPTSGSCPGCNIELQWTDLVRELSMRMRGAKEVEDLFRERRKRKKGAEVTESDVEAESSMDEAEEGGRLPEEDGWHELPESSWDEVWAYSKYLSFIQTLKKTDVILLQAERANIRRKPNPPTKKSKSKRVAPPPPVTELIIEESDWEGAEVIA</sequence>
<dbReference type="GO" id="GO:0000724">
    <property type="term" value="P:double-strand break repair via homologous recombination"/>
    <property type="evidence" value="ECO:0007669"/>
    <property type="project" value="TreeGrafter"/>
</dbReference>
<feature type="compositionally biased region" description="Acidic residues" evidence="1">
    <location>
        <begin position="230"/>
        <end position="244"/>
    </location>
</feature>
<feature type="domain" description="Structure-specific endonuclease subunit SLX1 C-terminal" evidence="2">
    <location>
        <begin position="134"/>
        <end position="200"/>
    </location>
</feature>
<accession>A0AAN6QW25</accession>
<feature type="region of interest" description="Disordered" evidence="1">
    <location>
        <begin position="293"/>
        <end position="316"/>
    </location>
</feature>
<name>A0AAN6QW25_9PEZI</name>
<evidence type="ECO:0000259" key="2">
    <source>
        <dbReference type="Pfam" id="PF21202"/>
    </source>
</evidence>
<dbReference type="Pfam" id="PF21202">
    <property type="entry name" value="SLX1_C"/>
    <property type="match status" value="1"/>
</dbReference>
<dbReference type="InterPro" id="IPR050381">
    <property type="entry name" value="SLX1_endonuclease"/>
</dbReference>
<proteinExistence type="predicted"/>
<dbReference type="InterPro" id="IPR048749">
    <property type="entry name" value="SLX1_C"/>
</dbReference>
<evidence type="ECO:0000256" key="1">
    <source>
        <dbReference type="SAM" id="MobiDB-lite"/>
    </source>
</evidence>
<dbReference type="EMBL" id="JAUJLE010000055">
    <property type="protein sequence ID" value="KAK0994525.1"/>
    <property type="molecule type" value="Genomic_DNA"/>
</dbReference>
<dbReference type="InterPro" id="IPR013083">
    <property type="entry name" value="Znf_RING/FYVE/PHD"/>
</dbReference>
<dbReference type="Proteomes" id="UP001175353">
    <property type="component" value="Unassembled WGS sequence"/>
</dbReference>
<organism evidence="3 4">
    <name type="scientific">Friedmanniomyces endolithicus</name>
    <dbReference type="NCBI Taxonomy" id="329885"/>
    <lineage>
        <taxon>Eukaryota</taxon>
        <taxon>Fungi</taxon>
        <taxon>Dikarya</taxon>
        <taxon>Ascomycota</taxon>
        <taxon>Pezizomycotina</taxon>
        <taxon>Dothideomycetes</taxon>
        <taxon>Dothideomycetidae</taxon>
        <taxon>Mycosphaerellales</taxon>
        <taxon>Teratosphaeriaceae</taxon>
        <taxon>Friedmanniomyces</taxon>
    </lineage>
</organism>
<dbReference type="AlphaFoldDB" id="A0AAN6QW25"/>
<dbReference type="GO" id="GO:0017108">
    <property type="term" value="F:5'-flap endonuclease activity"/>
    <property type="evidence" value="ECO:0007669"/>
    <property type="project" value="TreeGrafter"/>
</dbReference>
<evidence type="ECO:0000313" key="3">
    <source>
        <dbReference type="EMBL" id="KAK0994525.1"/>
    </source>
</evidence>
<feature type="region of interest" description="Disordered" evidence="1">
    <location>
        <begin position="220"/>
        <end position="256"/>
    </location>
</feature>
<dbReference type="GO" id="GO:0033557">
    <property type="term" value="C:Slx1-Slx4 complex"/>
    <property type="evidence" value="ECO:0007669"/>
    <property type="project" value="TreeGrafter"/>
</dbReference>
<reference evidence="3" key="1">
    <citation type="submission" date="2023-06" db="EMBL/GenBank/DDBJ databases">
        <title>Black Yeasts Isolated from many extreme environments.</title>
        <authorList>
            <person name="Coleine C."/>
            <person name="Stajich J.E."/>
            <person name="Selbmann L."/>
        </authorList>
    </citation>
    <scope>NUCLEOTIDE SEQUENCE</scope>
    <source>
        <strain evidence="3">CCFEE 5200</strain>
    </source>
</reference>
<dbReference type="PANTHER" id="PTHR20208">
    <property type="entry name" value="STRUCTURE-SPECIFIC ENDONUCLEASE SUBUNIT SLX1"/>
    <property type="match status" value="1"/>
</dbReference>
<dbReference type="PANTHER" id="PTHR20208:SF10">
    <property type="entry name" value="STRUCTURE-SPECIFIC ENDONUCLEASE SUBUNIT SLX1"/>
    <property type="match status" value="1"/>
</dbReference>
<dbReference type="Gene3D" id="3.30.40.10">
    <property type="entry name" value="Zinc/RING finger domain, C3HC4 (zinc finger)"/>
    <property type="match status" value="1"/>
</dbReference>
<comment type="caution">
    <text evidence="3">The sequence shown here is derived from an EMBL/GenBank/DDBJ whole genome shotgun (WGS) entry which is preliminary data.</text>
</comment>
<keyword evidence="4" id="KW-1185">Reference proteome</keyword>
<protein>
    <submittedName>
        <fullName evidence="3">Slx4p interacting protein</fullName>
    </submittedName>
</protein>
<dbReference type="GO" id="GO:0008821">
    <property type="term" value="F:crossover junction DNA endonuclease activity"/>
    <property type="evidence" value="ECO:0007669"/>
    <property type="project" value="TreeGrafter"/>
</dbReference>
<evidence type="ECO:0000313" key="4">
    <source>
        <dbReference type="Proteomes" id="UP001175353"/>
    </source>
</evidence>
<feature type="compositionally biased region" description="Basic residues" evidence="1">
    <location>
        <begin position="294"/>
        <end position="309"/>
    </location>
</feature>
<feature type="compositionally biased region" description="Basic and acidic residues" evidence="1">
    <location>
        <begin position="245"/>
        <end position="256"/>
    </location>
</feature>
<gene>
    <name evidence="3" type="primary">SLX1_1</name>
    <name evidence="3" type="ORF">LTR91_007593</name>
</gene>